<gene>
    <name evidence="8" type="ORF">PsYK624_135980</name>
</gene>
<evidence type="ECO:0000313" key="8">
    <source>
        <dbReference type="EMBL" id="GJE97381.1"/>
    </source>
</evidence>
<evidence type="ECO:0000256" key="4">
    <source>
        <dbReference type="PIRSR" id="PIRSR601461-2"/>
    </source>
</evidence>
<proteinExistence type="inferred from homology"/>
<dbReference type="PRINTS" id="PR00792">
    <property type="entry name" value="PEPSIN"/>
</dbReference>
<dbReference type="SUPFAM" id="SSF50630">
    <property type="entry name" value="Acid proteases"/>
    <property type="match status" value="1"/>
</dbReference>
<evidence type="ECO:0000256" key="2">
    <source>
        <dbReference type="ARBA" id="ARBA00022750"/>
    </source>
</evidence>
<evidence type="ECO:0000259" key="7">
    <source>
        <dbReference type="PROSITE" id="PS51767"/>
    </source>
</evidence>
<comment type="caution">
    <text evidence="8">The sequence shown here is derived from an EMBL/GenBank/DDBJ whole genome shotgun (WGS) entry which is preliminary data.</text>
</comment>
<feature type="signal peptide" evidence="6">
    <location>
        <begin position="1"/>
        <end position="16"/>
    </location>
</feature>
<evidence type="ECO:0000256" key="3">
    <source>
        <dbReference type="PIRSR" id="PIRSR601461-1"/>
    </source>
</evidence>
<feature type="chain" id="PRO_5040289175" evidence="6">
    <location>
        <begin position="17"/>
        <end position="388"/>
    </location>
</feature>
<dbReference type="PROSITE" id="PS51767">
    <property type="entry name" value="PEPTIDASE_A1"/>
    <property type="match status" value="1"/>
</dbReference>
<sequence length="388" mass="40541">MRAISVVLLLALSAIATPAPRAAPQTISLTARRVQAGSARTRRALAPIGVPLADYFNGTDLQWFGTLGIGTPPQAITVVFDTGSETLEFASTLCGAPCANQIQFDSSKSSTFVDGGRSSTITFATGVGVDPVIGNNWQLTLRTATDTVSVGGISVPKVSMFLITNQTPTFGPDPFSGIQGMAPVASGLFAGLEAQGLPSLFSLYLTPQSAGNAEMTLGGIDATKFTGSITYGSLISPNSGAWQLRSSGITVNGQSTSALKKTRTFIFDSGTSNIVLPQADTEAVYAQISPNIKPNSAEPGTYGIACSEIASLPAEMSFTFTSQQGQPFTITIPSSELSVGPFRSNPALCQTLINAFENFNIIGGSLLKHYYSVWDLGNQRLGFAPNIL</sequence>
<dbReference type="Gene3D" id="2.40.70.10">
    <property type="entry name" value="Acid Proteases"/>
    <property type="match status" value="2"/>
</dbReference>
<feature type="active site" evidence="3">
    <location>
        <position position="268"/>
    </location>
</feature>
<keyword evidence="5" id="KW-0378">Hydrolase</keyword>
<dbReference type="PANTHER" id="PTHR47966">
    <property type="entry name" value="BETA-SITE APP-CLEAVING ENZYME, ISOFORM A-RELATED"/>
    <property type="match status" value="1"/>
</dbReference>
<accession>A0A9P3GMB1</accession>
<evidence type="ECO:0000256" key="6">
    <source>
        <dbReference type="SAM" id="SignalP"/>
    </source>
</evidence>
<feature type="active site" evidence="3">
    <location>
        <position position="81"/>
    </location>
</feature>
<dbReference type="Proteomes" id="UP000703269">
    <property type="component" value="Unassembled WGS sequence"/>
</dbReference>
<feature type="disulfide bond" evidence="4">
    <location>
        <begin position="306"/>
        <end position="349"/>
    </location>
</feature>
<dbReference type="InterPro" id="IPR033121">
    <property type="entry name" value="PEPTIDASE_A1"/>
</dbReference>
<keyword evidence="4" id="KW-1015">Disulfide bond</keyword>
<name>A0A9P3GMB1_9APHY</name>
<comment type="similarity">
    <text evidence="1 5">Belongs to the peptidase A1 family.</text>
</comment>
<evidence type="ECO:0000256" key="1">
    <source>
        <dbReference type="ARBA" id="ARBA00007447"/>
    </source>
</evidence>
<dbReference type="PANTHER" id="PTHR47966:SF51">
    <property type="entry name" value="BETA-SITE APP-CLEAVING ENZYME, ISOFORM A-RELATED"/>
    <property type="match status" value="1"/>
</dbReference>
<protein>
    <submittedName>
        <fullName evidence="8">Acid protease</fullName>
    </submittedName>
</protein>
<dbReference type="InterPro" id="IPR001461">
    <property type="entry name" value="Aspartic_peptidase_A1"/>
</dbReference>
<evidence type="ECO:0000256" key="5">
    <source>
        <dbReference type="RuleBase" id="RU000454"/>
    </source>
</evidence>
<reference evidence="8 9" key="1">
    <citation type="submission" date="2021-08" db="EMBL/GenBank/DDBJ databases">
        <title>Draft Genome Sequence of Phanerochaete sordida strain YK-624.</title>
        <authorList>
            <person name="Mori T."/>
            <person name="Dohra H."/>
            <person name="Suzuki T."/>
            <person name="Kawagishi H."/>
            <person name="Hirai H."/>
        </authorList>
    </citation>
    <scope>NUCLEOTIDE SEQUENCE [LARGE SCALE GENOMIC DNA]</scope>
    <source>
        <strain evidence="8 9">YK-624</strain>
    </source>
</reference>
<keyword evidence="6" id="KW-0732">Signal</keyword>
<organism evidence="8 9">
    <name type="scientific">Phanerochaete sordida</name>
    <dbReference type="NCBI Taxonomy" id="48140"/>
    <lineage>
        <taxon>Eukaryota</taxon>
        <taxon>Fungi</taxon>
        <taxon>Dikarya</taxon>
        <taxon>Basidiomycota</taxon>
        <taxon>Agaricomycotina</taxon>
        <taxon>Agaricomycetes</taxon>
        <taxon>Polyporales</taxon>
        <taxon>Phanerochaetaceae</taxon>
        <taxon>Phanerochaete</taxon>
    </lineage>
</organism>
<keyword evidence="9" id="KW-1185">Reference proteome</keyword>
<dbReference type="InterPro" id="IPR001969">
    <property type="entry name" value="Aspartic_peptidase_AS"/>
</dbReference>
<keyword evidence="5 8" id="KW-0645">Protease</keyword>
<dbReference type="CDD" id="cd05471">
    <property type="entry name" value="pepsin_like"/>
    <property type="match status" value="1"/>
</dbReference>
<dbReference type="PROSITE" id="PS00141">
    <property type="entry name" value="ASP_PROTEASE"/>
    <property type="match status" value="1"/>
</dbReference>
<dbReference type="GO" id="GO:0006508">
    <property type="term" value="P:proteolysis"/>
    <property type="evidence" value="ECO:0007669"/>
    <property type="project" value="UniProtKB-KW"/>
</dbReference>
<feature type="domain" description="Peptidase A1" evidence="7">
    <location>
        <begin position="63"/>
        <end position="384"/>
    </location>
</feature>
<evidence type="ECO:0000313" key="9">
    <source>
        <dbReference type="Proteomes" id="UP000703269"/>
    </source>
</evidence>
<dbReference type="GO" id="GO:0004190">
    <property type="term" value="F:aspartic-type endopeptidase activity"/>
    <property type="evidence" value="ECO:0007669"/>
    <property type="project" value="UniProtKB-KW"/>
</dbReference>
<dbReference type="EMBL" id="BPQB01000071">
    <property type="protein sequence ID" value="GJE97381.1"/>
    <property type="molecule type" value="Genomic_DNA"/>
</dbReference>
<dbReference type="InterPro" id="IPR021109">
    <property type="entry name" value="Peptidase_aspartic_dom_sf"/>
</dbReference>
<dbReference type="Pfam" id="PF00026">
    <property type="entry name" value="Asp"/>
    <property type="match status" value="1"/>
</dbReference>
<keyword evidence="2 5" id="KW-0064">Aspartyl protease</keyword>
<dbReference type="OrthoDB" id="771136at2759"/>
<dbReference type="InterPro" id="IPR034164">
    <property type="entry name" value="Pepsin-like_dom"/>
</dbReference>
<dbReference type="AlphaFoldDB" id="A0A9P3GMB1"/>